<keyword evidence="3" id="KW-0547">Nucleotide-binding</keyword>
<keyword evidence="2 7" id="KW-0812">Transmembrane</keyword>
<dbReference type="InterPro" id="IPR036640">
    <property type="entry name" value="ABC1_TM_sf"/>
</dbReference>
<dbReference type="PANTHER" id="PTHR24221">
    <property type="entry name" value="ATP-BINDING CASSETTE SUB-FAMILY B"/>
    <property type="match status" value="1"/>
</dbReference>
<dbReference type="GO" id="GO:0016887">
    <property type="term" value="F:ATP hydrolysis activity"/>
    <property type="evidence" value="ECO:0007669"/>
    <property type="project" value="InterPro"/>
</dbReference>
<name>A0AAJ2P2Y3_OENOE</name>
<dbReference type="Gene3D" id="1.20.1560.10">
    <property type="entry name" value="ABC transporter type 1, transmembrane domain"/>
    <property type="match status" value="1"/>
</dbReference>
<feature type="transmembrane region" description="Helical" evidence="7">
    <location>
        <begin position="244"/>
        <end position="264"/>
    </location>
</feature>
<dbReference type="GO" id="GO:0005886">
    <property type="term" value="C:plasma membrane"/>
    <property type="evidence" value="ECO:0007669"/>
    <property type="project" value="UniProtKB-SubCell"/>
</dbReference>
<dbReference type="AlphaFoldDB" id="A0AAJ2P2Y3"/>
<reference evidence="10" key="2">
    <citation type="submission" date="2019-10" db="EMBL/GenBank/DDBJ databases">
        <title>Malate fermentation in French cider.</title>
        <authorList>
            <person name="Cousin F.J."/>
            <person name="Medina Fernandez S."/>
            <person name="Misery B."/>
            <person name="Laplace J.-M."/>
            <person name="Cretenet M."/>
        </authorList>
    </citation>
    <scope>NUCLEOTIDE SEQUENCE</scope>
    <source>
        <strain evidence="10">UCMA15129</strain>
    </source>
</reference>
<protein>
    <submittedName>
        <fullName evidence="11">ABC membrane transporter (ATP-binding protein) required for cytochrome bb' function (Reductant efflux pump)</fullName>
    </submittedName>
    <submittedName>
        <fullName evidence="10">Thiol reductant ABC exporter subunit CydC</fullName>
    </submittedName>
</protein>
<keyword evidence="6 7" id="KW-0472">Membrane</keyword>
<dbReference type="InterPro" id="IPR003593">
    <property type="entry name" value="AAA+_ATPase"/>
</dbReference>
<reference evidence="11 12" key="1">
    <citation type="submission" date="2018-08" db="EMBL/GenBank/DDBJ databases">
        <authorList>
            <person name="Lorentzen P. G. S. M."/>
        </authorList>
    </citation>
    <scope>NUCLEOTIDE SEQUENCE [LARGE SCALE GENOMIC DNA]</scope>
    <source>
        <strain evidence="11 12">CRBO_1381</strain>
    </source>
</reference>
<dbReference type="PANTHER" id="PTHR24221:SF653">
    <property type="entry name" value="TRANSPORT ATP-BINDING PROTEIN CYDC"/>
    <property type="match status" value="1"/>
</dbReference>
<dbReference type="InterPro" id="IPR014223">
    <property type="entry name" value="ABC_CydC/D"/>
</dbReference>
<feature type="transmembrane region" description="Helical" evidence="7">
    <location>
        <begin position="132"/>
        <end position="150"/>
    </location>
</feature>
<evidence type="ECO:0000313" key="12">
    <source>
        <dbReference type="Proteomes" id="UP000294726"/>
    </source>
</evidence>
<evidence type="ECO:0000259" key="9">
    <source>
        <dbReference type="PROSITE" id="PS50929"/>
    </source>
</evidence>
<dbReference type="Gene3D" id="3.40.50.300">
    <property type="entry name" value="P-loop containing nucleotide triphosphate hydrolases"/>
    <property type="match status" value="1"/>
</dbReference>
<evidence type="ECO:0000259" key="8">
    <source>
        <dbReference type="PROSITE" id="PS50893"/>
    </source>
</evidence>
<feature type="transmembrane region" description="Helical" evidence="7">
    <location>
        <begin position="156"/>
        <end position="181"/>
    </location>
</feature>
<evidence type="ECO:0000313" key="10">
    <source>
        <dbReference type="EMBL" id="MDV7715185.1"/>
    </source>
</evidence>
<dbReference type="GO" id="GO:0045454">
    <property type="term" value="P:cell redox homeostasis"/>
    <property type="evidence" value="ECO:0007669"/>
    <property type="project" value="InterPro"/>
</dbReference>
<dbReference type="InterPro" id="IPR017871">
    <property type="entry name" value="ABC_transporter-like_CS"/>
</dbReference>
<dbReference type="GO" id="GO:0140359">
    <property type="term" value="F:ABC-type transporter activity"/>
    <property type="evidence" value="ECO:0007669"/>
    <property type="project" value="InterPro"/>
</dbReference>
<dbReference type="SUPFAM" id="SSF90123">
    <property type="entry name" value="ABC transporter transmembrane region"/>
    <property type="match status" value="1"/>
</dbReference>
<dbReference type="Proteomes" id="UP001281024">
    <property type="component" value="Unassembled WGS sequence"/>
</dbReference>
<dbReference type="InterPro" id="IPR027417">
    <property type="entry name" value="P-loop_NTPase"/>
</dbReference>
<gene>
    <name evidence="10" type="primary">cydC</name>
    <name evidence="11" type="synonym">cydD</name>
    <name evidence="10" type="ORF">GA838_05350</name>
    <name evidence="11" type="ORF">OENI_0378</name>
</gene>
<feature type="domain" description="ABC transporter" evidence="8">
    <location>
        <begin position="335"/>
        <end position="568"/>
    </location>
</feature>
<comment type="subcellular location">
    <subcellularLocation>
        <location evidence="1">Cell membrane</location>
        <topology evidence="1">Multi-pass membrane protein</topology>
    </subcellularLocation>
</comment>
<dbReference type="PROSITE" id="PS50893">
    <property type="entry name" value="ABC_TRANSPORTER_2"/>
    <property type="match status" value="1"/>
</dbReference>
<dbReference type="SMR" id="A0AAJ2P2Y3"/>
<evidence type="ECO:0000256" key="1">
    <source>
        <dbReference type="ARBA" id="ARBA00004651"/>
    </source>
</evidence>
<feature type="domain" description="ABC transmembrane type-1" evidence="9">
    <location>
        <begin position="21"/>
        <end position="296"/>
    </location>
</feature>
<dbReference type="GO" id="GO:0034040">
    <property type="term" value="F:ATPase-coupled lipid transmembrane transporter activity"/>
    <property type="evidence" value="ECO:0007669"/>
    <property type="project" value="TreeGrafter"/>
</dbReference>
<dbReference type="EMBL" id="LR031358">
    <property type="protein sequence ID" value="VDB97374.1"/>
    <property type="molecule type" value="Genomic_DNA"/>
</dbReference>
<dbReference type="PROSITE" id="PS00211">
    <property type="entry name" value="ABC_TRANSPORTER_1"/>
    <property type="match status" value="1"/>
</dbReference>
<dbReference type="PROSITE" id="PS50929">
    <property type="entry name" value="ABC_TM1F"/>
    <property type="match status" value="1"/>
</dbReference>
<sequence>MRNKSDQWVRPFLKENRIGIFWTVLFSFLMIFSSMALMFTSGYLITRAAQHPSNIMLIYVPIVLTRAFGIGRPTFKYAQRLTSHNWVLKIVSLTREKLFKTVDANSTIVAGSHSTGEVISLLSNDIDQLQNLYLRTIFPIASGILLYVFVTLFTVAFSLAFCLFWFIALMIIAICFPYFSWKMNRNRIIRQKKLADKSIDLATDAVLGAFDWQLSGQQQKFTDRKSELSKQLAKVKSGGRRFGWVRDFLIECLLMATVVVTLLWSYQQFFGHTVGIDLIAAFVLAIFPMSEALTDLNRGASEATYYKDSIERLNSLGPIKKQTISQLQENLHPDIKIDNLSFAYDSKKEVLKGINMNIPFGSKVAILGRSGVGKSTLLKLITGDLKSDRGSLEISGVEKSQIKNSQNQIFSILDQNPYLFDMTIANNLRLVDPKADNDRLMEVLKEVGLGKLLANLPDGLDTPMREAGSRFSGGEQQRLSLARILLRDTPIVILDEPTVSLDPLTERQVMQTIFRVLKNKSLIWVTHHLIGLENVDRLYFIENGKTKFSGTPVQSKQDPFLKKLWQLDEI</sequence>
<accession>A0AAJ2P2Y3</accession>
<dbReference type="Proteomes" id="UP000294726">
    <property type="component" value="Chromosome"/>
</dbReference>
<dbReference type="EMBL" id="WERV01000003">
    <property type="protein sequence ID" value="MDV7715185.1"/>
    <property type="molecule type" value="Genomic_DNA"/>
</dbReference>
<dbReference type="NCBIfam" id="TIGR02868">
    <property type="entry name" value="CydC"/>
    <property type="match status" value="1"/>
</dbReference>
<dbReference type="Pfam" id="PF00005">
    <property type="entry name" value="ABC_tran"/>
    <property type="match status" value="1"/>
</dbReference>
<feature type="transmembrane region" description="Helical" evidence="7">
    <location>
        <begin position="51"/>
        <end position="71"/>
    </location>
</feature>
<dbReference type="GO" id="GO:0005524">
    <property type="term" value="F:ATP binding"/>
    <property type="evidence" value="ECO:0007669"/>
    <property type="project" value="UniProtKB-KW"/>
</dbReference>
<keyword evidence="4" id="KW-0067">ATP-binding</keyword>
<evidence type="ECO:0000256" key="2">
    <source>
        <dbReference type="ARBA" id="ARBA00022692"/>
    </source>
</evidence>
<organism evidence="10 13">
    <name type="scientific">Oenococcus oeni</name>
    <name type="common">Leuconostoc oenos</name>
    <dbReference type="NCBI Taxonomy" id="1247"/>
    <lineage>
        <taxon>Bacteria</taxon>
        <taxon>Bacillati</taxon>
        <taxon>Bacillota</taxon>
        <taxon>Bacilli</taxon>
        <taxon>Lactobacillales</taxon>
        <taxon>Lactobacillaceae</taxon>
        <taxon>Oenococcus</taxon>
    </lineage>
</organism>
<keyword evidence="5 7" id="KW-1133">Transmembrane helix</keyword>
<dbReference type="InterPro" id="IPR039421">
    <property type="entry name" value="Type_1_exporter"/>
</dbReference>
<evidence type="ECO:0000256" key="3">
    <source>
        <dbReference type="ARBA" id="ARBA00022741"/>
    </source>
</evidence>
<evidence type="ECO:0000256" key="7">
    <source>
        <dbReference type="SAM" id="Phobius"/>
    </source>
</evidence>
<dbReference type="InterPro" id="IPR003439">
    <property type="entry name" value="ABC_transporter-like_ATP-bd"/>
</dbReference>
<dbReference type="SUPFAM" id="SSF52540">
    <property type="entry name" value="P-loop containing nucleoside triphosphate hydrolases"/>
    <property type="match status" value="1"/>
</dbReference>
<dbReference type="GO" id="GO:0034775">
    <property type="term" value="P:glutathione transmembrane transport"/>
    <property type="evidence" value="ECO:0007669"/>
    <property type="project" value="InterPro"/>
</dbReference>
<feature type="transmembrane region" description="Helical" evidence="7">
    <location>
        <begin position="20"/>
        <end position="45"/>
    </location>
</feature>
<proteinExistence type="predicted"/>
<dbReference type="SMART" id="SM00382">
    <property type="entry name" value="AAA"/>
    <property type="match status" value="1"/>
</dbReference>
<evidence type="ECO:0000313" key="13">
    <source>
        <dbReference type="Proteomes" id="UP001281024"/>
    </source>
</evidence>
<dbReference type="InterPro" id="IPR011527">
    <property type="entry name" value="ABC1_TM_dom"/>
</dbReference>
<evidence type="ECO:0000256" key="5">
    <source>
        <dbReference type="ARBA" id="ARBA00022989"/>
    </source>
</evidence>
<evidence type="ECO:0000313" key="11">
    <source>
        <dbReference type="EMBL" id="VDB97374.1"/>
    </source>
</evidence>
<dbReference type="RefSeq" id="WP_071419670.1">
    <property type="nucleotide sequence ID" value="NZ_LR031358.1"/>
</dbReference>
<feature type="transmembrane region" description="Helical" evidence="7">
    <location>
        <begin position="270"/>
        <end position="289"/>
    </location>
</feature>
<evidence type="ECO:0000256" key="4">
    <source>
        <dbReference type="ARBA" id="ARBA00022840"/>
    </source>
</evidence>
<evidence type="ECO:0000256" key="6">
    <source>
        <dbReference type="ARBA" id="ARBA00023136"/>
    </source>
</evidence>